<dbReference type="EMBL" id="BAFB01000114">
    <property type="protein sequence ID" value="GAB34582.1"/>
    <property type="molecule type" value="Genomic_DNA"/>
</dbReference>
<evidence type="ECO:0000256" key="1">
    <source>
        <dbReference type="SAM" id="MobiDB-lite"/>
    </source>
</evidence>
<dbReference type="STRING" id="1108044.GOOTI_114_00110"/>
<keyword evidence="3" id="KW-1185">Reference proteome</keyword>
<evidence type="ECO:0000313" key="3">
    <source>
        <dbReference type="Proteomes" id="UP000005038"/>
    </source>
</evidence>
<feature type="region of interest" description="Disordered" evidence="1">
    <location>
        <begin position="34"/>
        <end position="63"/>
    </location>
</feature>
<accession>H5TM74</accession>
<reference evidence="2" key="1">
    <citation type="submission" date="2012-02" db="EMBL/GenBank/DDBJ databases">
        <title>Whole genome shotgun sequence of Gordonia otitidis NBRC 100426.</title>
        <authorList>
            <person name="Yoshida I."/>
            <person name="Hosoyama A."/>
            <person name="Tsuchikane K."/>
            <person name="Katsumata H."/>
            <person name="Yamazaki S."/>
            <person name="Fujita N."/>
        </authorList>
    </citation>
    <scope>NUCLEOTIDE SEQUENCE [LARGE SCALE GENOMIC DNA]</scope>
    <source>
        <strain evidence="2">NBRC 100426</strain>
    </source>
</reference>
<proteinExistence type="predicted"/>
<protein>
    <submittedName>
        <fullName evidence="2">Uncharacterized protein</fullName>
    </submittedName>
</protein>
<dbReference type="AlphaFoldDB" id="H5TM74"/>
<gene>
    <name evidence="2" type="ORF">GOOTI_114_00110</name>
</gene>
<evidence type="ECO:0000313" key="2">
    <source>
        <dbReference type="EMBL" id="GAB34582.1"/>
    </source>
</evidence>
<organism evidence="2 3">
    <name type="scientific">Gordonia otitidis (strain DSM 44809 / CCUG 52243 / JCM 12355 / NBRC 100426 / IFM 10032)</name>
    <dbReference type="NCBI Taxonomy" id="1108044"/>
    <lineage>
        <taxon>Bacteria</taxon>
        <taxon>Bacillati</taxon>
        <taxon>Actinomycetota</taxon>
        <taxon>Actinomycetes</taxon>
        <taxon>Mycobacteriales</taxon>
        <taxon>Gordoniaceae</taxon>
        <taxon>Gordonia</taxon>
    </lineage>
</organism>
<name>H5TM74_GORO1</name>
<dbReference type="Proteomes" id="UP000005038">
    <property type="component" value="Unassembled WGS sequence"/>
</dbReference>
<comment type="caution">
    <text evidence="2">The sequence shown here is derived from an EMBL/GenBank/DDBJ whole genome shotgun (WGS) entry which is preliminary data.</text>
</comment>
<sequence length="63" mass="6922">MEIRDAFCDLRRAAVQDVHRIPECYVVDIGVRPAASESPPGDMPTTNPPGAVSIPFSGRRRSR</sequence>